<evidence type="ECO:0008006" key="4">
    <source>
        <dbReference type="Google" id="ProtNLM"/>
    </source>
</evidence>
<evidence type="ECO:0000313" key="2">
    <source>
        <dbReference type="EMBL" id="MDP0589317.1"/>
    </source>
</evidence>
<keyword evidence="3" id="KW-1185">Reference proteome</keyword>
<protein>
    <recommendedName>
        <fullName evidence="4">O-antigen polysaccharide polymerase Wzy</fullName>
    </recommendedName>
</protein>
<dbReference type="AlphaFoldDB" id="A0AA90SDH0"/>
<keyword evidence="1" id="KW-0472">Membrane</keyword>
<sequence length="129" mass="14929">MGILPFDVYPLTTELMAWYNPIEAARGVVGSMPTIFWGEMYANFGLFGVVIVPFFLGYFIYFINTVIFKMEKNIITVSFLIWIAMYFTQFNTTALRIVDLYLYAISIVFILLLFINGKGEIKFREVVKS</sequence>
<feature type="transmembrane region" description="Helical" evidence="1">
    <location>
        <begin position="40"/>
        <end position="62"/>
    </location>
</feature>
<feature type="transmembrane region" description="Helical" evidence="1">
    <location>
        <begin position="74"/>
        <end position="94"/>
    </location>
</feature>
<name>A0AA90SDH0_9GAMM</name>
<gene>
    <name evidence="2" type="ORF">QS748_09060</name>
</gene>
<dbReference type="Proteomes" id="UP001178148">
    <property type="component" value="Unassembled WGS sequence"/>
</dbReference>
<evidence type="ECO:0000313" key="3">
    <source>
        <dbReference type="Proteomes" id="UP001178148"/>
    </source>
</evidence>
<accession>A0AA90SDH0</accession>
<organism evidence="2 3">
    <name type="scientific">Candidatus Endonucleibacter bathymodioli</name>
    <dbReference type="NCBI Taxonomy" id="539814"/>
    <lineage>
        <taxon>Bacteria</taxon>
        <taxon>Pseudomonadati</taxon>
        <taxon>Pseudomonadota</taxon>
        <taxon>Gammaproteobacteria</taxon>
        <taxon>Oceanospirillales</taxon>
        <taxon>Endozoicomonadaceae</taxon>
        <taxon>Candidatus Endonucleibacter</taxon>
    </lineage>
</organism>
<evidence type="ECO:0000256" key="1">
    <source>
        <dbReference type="SAM" id="Phobius"/>
    </source>
</evidence>
<proteinExistence type="predicted"/>
<keyword evidence="1" id="KW-0812">Transmembrane</keyword>
<dbReference type="EMBL" id="JASXSV010000012">
    <property type="protein sequence ID" value="MDP0589317.1"/>
    <property type="molecule type" value="Genomic_DNA"/>
</dbReference>
<reference evidence="2 3" key="1">
    <citation type="journal article" date="2023" name="bioRxiv">
        <title>An intranuclear bacterial parasite of deep-sea mussels expresses apoptosis inhibitors acquired from its host.</title>
        <authorList>
            <person name="Gonzalez Porras M.A."/>
            <person name="Assie A."/>
            <person name="Tietjen M."/>
            <person name="Violette M."/>
            <person name="Kleiner M."/>
            <person name="Gruber-Vodicka H."/>
            <person name="Dubilier N."/>
            <person name="Leisch N."/>
        </authorList>
    </citation>
    <scope>NUCLEOTIDE SEQUENCE [LARGE SCALE GENOMIC DNA]</scope>
    <source>
        <strain evidence="2">IAP13</strain>
    </source>
</reference>
<comment type="caution">
    <text evidence="2">The sequence shown here is derived from an EMBL/GenBank/DDBJ whole genome shotgun (WGS) entry which is preliminary data.</text>
</comment>
<keyword evidence="1" id="KW-1133">Transmembrane helix</keyword>
<feature type="transmembrane region" description="Helical" evidence="1">
    <location>
        <begin position="100"/>
        <end position="117"/>
    </location>
</feature>